<dbReference type="PANTHER" id="PTHR33112:SF12">
    <property type="entry name" value="HETEROKARYON INCOMPATIBILITY DOMAIN-CONTAINING PROTEIN"/>
    <property type="match status" value="1"/>
</dbReference>
<dbReference type="Proteomes" id="UP000800094">
    <property type="component" value="Unassembled WGS sequence"/>
</dbReference>
<dbReference type="GeneID" id="54583507"/>
<name>A0A6A6HYN2_9PLEO</name>
<evidence type="ECO:0000313" key="3">
    <source>
        <dbReference type="Proteomes" id="UP000800094"/>
    </source>
</evidence>
<dbReference type="PANTHER" id="PTHR33112">
    <property type="entry name" value="DOMAIN PROTEIN, PUTATIVE-RELATED"/>
    <property type="match status" value="1"/>
</dbReference>
<accession>A0A6A6HYN2</accession>
<proteinExistence type="predicted"/>
<organism evidence="2 3">
    <name type="scientific">Trematosphaeria pertusa</name>
    <dbReference type="NCBI Taxonomy" id="390896"/>
    <lineage>
        <taxon>Eukaryota</taxon>
        <taxon>Fungi</taxon>
        <taxon>Dikarya</taxon>
        <taxon>Ascomycota</taxon>
        <taxon>Pezizomycotina</taxon>
        <taxon>Dothideomycetes</taxon>
        <taxon>Pleosporomycetidae</taxon>
        <taxon>Pleosporales</taxon>
        <taxon>Massarineae</taxon>
        <taxon>Trematosphaeriaceae</taxon>
        <taxon>Trematosphaeria</taxon>
    </lineage>
</organism>
<evidence type="ECO:0000259" key="1">
    <source>
        <dbReference type="Pfam" id="PF06985"/>
    </source>
</evidence>
<protein>
    <submittedName>
        <fullName evidence="2">HET-domain-containing protein</fullName>
    </submittedName>
</protein>
<dbReference type="EMBL" id="ML987206">
    <property type="protein sequence ID" value="KAF2242999.1"/>
    <property type="molecule type" value="Genomic_DNA"/>
</dbReference>
<dbReference type="AlphaFoldDB" id="A0A6A6HYN2"/>
<dbReference type="OrthoDB" id="2958217at2759"/>
<dbReference type="InterPro" id="IPR010730">
    <property type="entry name" value="HET"/>
</dbReference>
<evidence type="ECO:0000313" key="2">
    <source>
        <dbReference type="EMBL" id="KAF2242999.1"/>
    </source>
</evidence>
<sequence length="802" mass="91372">MSASRLCELCSTIDFTRYAWRNELRNVESYSTIVDSVMDGKESKYVVESDTLKQELGTLHDISKRAAQCDLCRIVTRKLREEGYLRPRRHNNGSSHSERCFIQCASFCSSQAGPKGSPHDTRNFHYGGIRSRKARIPASKYTTMKFVVFIKFRRDFFEEILAFQSCSPWIPTVMDTITGIMPTDPSVASFSGRILDPVKADLRLFKFWLDHCESRHGDSCCSLPLMEHLGRPTGLLLIDVKDSCIVNAPDACPYVALSYVWGKCNSYKLTKADLPSTRQKRGLLRKALPATVRDAITVTLGVGLRYLWVDAICIVQDDRAHLQSQIKQMASVYANAACTIIAAAGDDADYGLPGVRAGTRLLRQDVLKVSGTTLMSAIGSGCREEAVLRKQSTYAPAEDNIPYSPWYTRAWTMQEQFFSSRKLIFARNQVYWSCPRAKWLEETELEYGNVDEYRGYAFGKTPYLDPEYDFNVQINGRDIDNGINPRSTVEELATKFMCRNITYESDRLNAFLGILTTFSSLGERYIWGLPESTFTASLCWELKHQPRNRASHETVSRDGVKVSVPLPSWSWVSWRRVNRQSLLAFHTQPGSYEAEITFYQVDSNGQHRMINERACDRGLDNITQSIGVDRISHSWKESEISMDVAGQDAFDETLDTGLLRFWTSTATLYVQRWFMPSLSYALMESKDYTDGFDDVTTEFYMGCTNHLKRHDPAVPQRIPHIIDAIDADGHDWGFDETDVVILDFVIIGRDIDDSDWGEEEDRLRALVVEWRNDIAYRVGWAVISEGNWVSLTNRRWQCVTLG</sequence>
<reference evidence="2" key="1">
    <citation type="journal article" date="2020" name="Stud. Mycol.">
        <title>101 Dothideomycetes genomes: a test case for predicting lifestyles and emergence of pathogens.</title>
        <authorList>
            <person name="Haridas S."/>
            <person name="Albert R."/>
            <person name="Binder M."/>
            <person name="Bloem J."/>
            <person name="Labutti K."/>
            <person name="Salamov A."/>
            <person name="Andreopoulos B."/>
            <person name="Baker S."/>
            <person name="Barry K."/>
            <person name="Bills G."/>
            <person name="Bluhm B."/>
            <person name="Cannon C."/>
            <person name="Castanera R."/>
            <person name="Culley D."/>
            <person name="Daum C."/>
            <person name="Ezra D."/>
            <person name="Gonzalez J."/>
            <person name="Henrissat B."/>
            <person name="Kuo A."/>
            <person name="Liang C."/>
            <person name="Lipzen A."/>
            <person name="Lutzoni F."/>
            <person name="Magnuson J."/>
            <person name="Mondo S."/>
            <person name="Nolan M."/>
            <person name="Ohm R."/>
            <person name="Pangilinan J."/>
            <person name="Park H.-J."/>
            <person name="Ramirez L."/>
            <person name="Alfaro M."/>
            <person name="Sun H."/>
            <person name="Tritt A."/>
            <person name="Yoshinaga Y."/>
            <person name="Zwiers L.-H."/>
            <person name="Turgeon B."/>
            <person name="Goodwin S."/>
            <person name="Spatafora J."/>
            <person name="Crous P."/>
            <person name="Grigoriev I."/>
        </authorList>
    </citation>
    <scope>NUCLEOTIDE SEQUENCE</scope>
    <source>
        <strain evidence="2">CBS 122368</strain>
    </source>
</reference>
<feature type="domain" description="Heterokaryon incompatibility" evidence="1">
    <location>
        <begin position="254"/>
        <end position="415"/>
    </location>
</feature>
<keyword evidence="3" id="KW-1185">Reference proteome</keyword>
<dbReference type="RefSeq" id="XP_033678003.1">
    <property type="nucleotide sequence ID" value="XM_033830177.1"/>
</dbReference>
<gene>
    <name evidence="2" type="ORF">BU26DRAFT_523975</name>
</gene>
<dbReference type="Pfam" id="PF06985">
    <property type="entry name" value="HET"/>
    <property type="match status" value="1"/>
</dbReference>